<evidence type="ECO:0000313" key="2">
    <source>
        <dbReference type="Proteomes" id="UP001634393"/>
    </source>
</evidence>
<reference evidence="1 2" key="1">
    <citation type="submission" date="2024-12" db="EMBL/GenBank/DDBJ databases">
        <title>The unique morphological basis and parallel evolutionary history of personate flowers in Penstemon.</title>
        <authorList>
            <person name="Depatie T.H."/>
            <person name="Wessinger C.A."/>
        </authorList>
    </citation>
    <scope>NUCLEOTIDE SEQUENCE [LARGE SCALE GENOMIC DNA]</scope>
    <source>
        <strain evidence="1">WTNN_2</strain>
        <tissue evidence="1">Leaf</tissue>
    </source>
</reference>
<organism evidence="1 2">
    <name type="scientific">Penstemon smallii</name>
    <dbReference type="NCBI Taxonomy" id="265156"/>
    <lineage>
        <taxon>Eukaryota</taxon>
        <taxon>Viridiplantae</taxon>
        <taxon>Streptophyta</taxon>
        <taxon>Embryophyta</taxon>
        <taxon>Tracheophyta</taxon>
        <taxon>Spermatophyta</taxon>
        <taxon>Magnoliopsida</taxon>
        <taxon>eudicotyledons</taxon>
        <taxon>Gunneridae</taxon>
        <taxon>Pentapetalae</taxon>
        <taxon>asterids</taxon>
        <taxon>lamiids</taxon>
        <taxon>Lamiales</taxon>
        <taxon>Plantaginaceae</taxon>
        <taxon>Cheloneae</taxon>
        <taxon>Penstemon</taxon>
    </lineage>
</organism>
<keyword evidence="2" id="KW-1185">Reference proteome</keyword>
<comment type="caution">
    <text evidence="1">The sequence shown here is derived from an EMBL/GenBank/DDBJ whole genome shotgun (WGS) entry which is preliminary data.</text>
</comment>
<name>A0ABD3RU28_9LAMI</name>
<evidence type="ECO:0000313" key="1">
    <source>
        <dbReference type="EMBL" id="KAL3815051.1"/>
    </source>
</evidence>
<proteinExistence type="predicted"/>
<dbReference type="AlphaFoldDB" id="A0ABD3RU28"/>
<dbReference type="EMBL" id="JBJXBP010000008">
    <property type="protein sequence ID" value="KAL3815051.1"/>
    <property type="molecule type" value="Genomic_DNA"/>
</dbReference>
<sequence>MTQPLITKQATRVDKTGIDPIASGTEPDILFIDKSKSASRVRPASEPGIEPVSWFRPIRTRLNIFSCPMSDGISSNTMSWVSLPISDGISPEILFPERSTIRSCEREVMQGGISPEIEFQSVIMRVVQFLVPNNGVGRVIGPEDNVGYTEGVRVTIYSGPDAKIITRPRSSGNSIATNYIFKGRNCCVVGGINGSGEAKQKQNEYKMHFDDLSSL</sequence>
<dbReference type="Proteomes" id="UP001634393">
    <property type="component" value="Unassembled WGS sequence"/>
</dbReference>
<accession>A0ABD3RU28</accession>
<gene>
    <name evidence="1" type="ORF">ACJIZ3_016319</name>
</gene>
<protein>
    <submittedName>
        <fullName evidence="1">Uncharacterized protein</fullName>
    </submittedName>
</protein>